<dbReference type="Proteomes" id="UP001217089">
    <property type="component" value="Unassembled WGS sequence"/>
</dbReference>
<evidence type="ECO:0000313" key="2">
    <source>
        <dbReference type="Proteomes" id="UP001217089"/>
    </source>
</evidence>
<dbReference type="SUPFAM" id="SSF48371">
    <property type="entry name" value="ARM repeat"/>
    <property type="match status" value="1"/>
</dbReference>
<dbReference type="PANTHER" id="PTHR46540:SF1">
    <property type="entry name" value="TETRATRICOPEPTIDE REPEAT PROTEIN 12"/>
    <property type="match status" value="1"/>
</dbReference>
<keyword evidence="2" id="KW-1185">Reference proteome</keyword>
<accession>A0ABQ9FFD0</accession>
<dbReference type="Gene3D" id="1.25.10.10">
    <property type="entry name" value="Leucine-rich Repeat Variant"/>
    <property type="match status" value="1"/>
</dbReference>
<gene>
    <name evidence="1" type="ORF">KUTeg_006052</name>
</gene>
<organism evidence="1 2">
    <name type="scientific">Tegillarca granosa</name>
    <name type="common">Malaysian cockle</name>
    <name type="synonym">Anadara granosa</name>
    <dbReference type="NCBI Taxonomy" id="220873"/>
    <lineage>
        <taxon>Eukaryota</taxon>
        <taxon>Metazoa</taxon>
        <taxon>Spiralia</taxon>
        <taxon>Lophotrochozoa</taxon>
        <taxon>Mollusca</taxon>
        <taxon>Bivalvia</taxon>
        <taxon>Autobranchia</taxon>
        <taxon>Pteriomorphia</taxon>
        <taxon>Arcoida</taxon>
        <taxon>Arcoidea</taxon>
        <taxon>Arcidae</taxon>
        <taxon>Tegillarca</taxon>
    </lineage>
</organism>
<reference evidence="1 2" key="1">
    <citation type="submission" date="2022-12" db="EMBL/GenBank/DDBJ databases">
        <title>Chromosome-level genome of Tegillarca granosa.</title>
        <authorList>
            <person name="Kim J."/>
        </authorList>
    </citation>
    <scope>NUCLEOTIDE SEQUENCE [LARGE SCALE GENOMIC DNA]</scope>
    <source>
        <strain evidence="1">Teg-2019</strain>
        <tissue evidence="1">Adductor muscle</tissue>
    </source>
</reference>
<protein>
    <submittedName>
        <fullName evidence="1">Uncharacterized protein</fullName>
    </submittedName>
</protein>
<comment type="caution">
    <text evidence="1">The sequence shown here is derived from an EMBL/GenBank/DDBJ whole genome shotgun (WGS) entry which is preliminary data.</text>
</comment>
<dbReference type="InterPro" id="IPR016024">
    <property type="entry name" value="ARM-type_fold"/>
</dbReference>
<dbReference type="EMBL" id="JARBDR010000328">
    <property type="protein sequence ID" value="KAJ8316038.1"/>
    <property type="molecule type" value="Genomic_DNA"/>
</dbReference>
<evidence type="ECO:0000313" key="1">
    <source>
        <dbReference type="EMBL" id="KAJ8316038.1"/>
    </source>
</evidence>
<name>A0ABQ9FFD0_TEGGR</name>
<dbReference type="InterPro" id="IPR043195">
    <property type="entry name" value="TTC12"/>
</dbReference>
<sequence>MIALVKTDIIKELLVLARDGKRPTVQQNCAILIAKLAQGDSRHLDKLRELHGVEILHSCMNQAV</sequence>
<dbReference type="PANTHER" id="PTHR46540">
    <property type="entry name" value="TETRATRICOPEPTIDE REPEAT PROTEIN 12"/>
    <property type="match status" value="1"/>
</dbReference>
<proteinExistence type="predicted"/>
<dbReference type="InterPro" id="IPR011989">
    <property type="entry name" value="ARM-like"/>
</dbReference>